<evidence type="ECO:0008006" key="3">
    <source>
        <dbReference type="Google" id="ProtNLM"/>
    </source>
</evidence>
<accession>A0A1G2U1Z3</accession>
<dbReference type="Proteomes" id="UP000179283">
    <property type="component" value="Unassembled WGS sequence"/>
</dbReference>
<proteinExistence type="predicted"/>
<organism evidence="1 2">
    <name type="scientific">Candidatus Zambryskibacteria bacterium RIFCSPLOWO2_01_FULL_43_17</name>
    <dbReference type="NCBI Taxonomy" id="1802760"/>
    <lineage>
        <taxon>Bacteria</taxon>
        <taxon>Candidatus Zambryskiibacteriota</taxon>
    </lineage>
</organism>
<gene>
    <name evidence="1" type="ORF">A2920_02705</name>
</gene>
<sequence>MKEWQKAGHEAVVITEGLAGAKFQEAGLPVFFKGTENFVSVPFTLDVEAALEAIRPSAVVVGESAPCHLEKQIAKAANILSIPLVAVDDLWGGFRRLDARPDLILTLDELGVRKAKEAFPDVSVSVVGNPGVPSEEELSELKELQVPALTSLKNSYVKVITFVGGGKESTLKELQLLLECLKLTPKSWCLVVSFHPKWRKVLNPEGKEYGDVWSEALSSLGNRVRYTHELGISSRDAVVGADLVVAGVSTLMTTAAALGKPVVSLTTPEVLEVLRSEGGLDEVPQVSLGLAKEVVVPENLLSESILDPDVRKMPVSYDPVQAALAVQDFLRK</sequence>
<dbReference type="SUPFAM" id="SSF53756">
    <property type="entry name" value="UDP-Glycosyltransferase/glycogen phosphorylase"/>
    <property type="match status" value="1"/>
</dbReference>
<evidence type="ECO:0000313" key="2">
    <source>
        <dbReference type="Proteomes" id="UP000179283"/>
    </source>
</evidence>
<name>A0A1G2U1Z3_9BACT</name>
<evidence type="ECO:0000313" key="1">
    <source>
        <dbReference type="EMBL" id="OHB03548.1"/>
    </source>
</evidence>
<dbReference type="EMBL" id="MHWD01000018">
    <property type="protein sequence ID" value="OHB03548.1"/>
    <property type="molecule type" value="Genomic_DNA"/>
</dbReference>
<dbReference type="AlphaFoldDB" id="A0A1G2U1Z3"/>
<reference evidence="1 2" key="1">
    <citation type="journal article" date="2016" name="Nat. Commun.">
        <title>Thousands of microbial genomes shed light on interconnected biogeochemical processes in an aquifer system.</title>
        <authorList>
            <person name="Anantharaman K."/>
            <person name="Brown C.T."/>
            <person name="Hug L.A."/>
            <person name="Sharon I."/>
            <person name="Castelle C.J."/>
            <person name="Probst A.J."/>
            <person name="Thomas B.C."/>
            <person name="Singh A."/>
            <person name="Wilkins M.J."/>
            <person name="Karaoz U."/>
            <person name="Brodie E.L."/>
            <person name="Williams K.H."/>
            <person name="Hubbard S.S."/>
            <person name="Banfield J.F."/>
        </authorList>
    </citation>
    <scope>NUCLEOTIDE SEQUENCE [LARGE SCALE GENOMIC DNA]</scope>
</reference>
<protein>
    <recommendedName>
        <fullName evidence="3">UDP-N-acetylglucosamine 2-epimerase domain-containing protein</fullName>
    </recommendedName>
</protein>
<comment type="caution">
    <text evidence="1">The sequence shown here is derived from an EMBL/GenBank/DDBJ whole genome shotgun (WGS) entry which is preliminary data.</text>
</comment>